<feature type="transmembrane region" description="Helical" evidence="1">
    <location>
        <begin position="224"/>
        <end position="251"/>
    </location>
</feature>
<keyword evidence="1" id="KW-1133">Transmembrane helix</keyword>
<feature type="transmembrane region" description="Helical" evidence="1">
    <location>
        <begin position="96"/>
        <end position="119"/>
    </location>
</feature>
<accession>A0A512NN07</accession>
<feature type="transmembrane region" description="Helical" evidence="1">
    <location>
        <begin position="186"/>
        <end position="212"/>
    </location>
</feature>
<reference evidence="2 3" key="1">
    <citation type="submission" date="2019-07" db="EMBL/GenBank/DDBJ databases">
        <title>Whole genome shotgun sequence of Reyranella soli NBRC 108950.</title>
        <authorList>
            <person name="Hosoyama A."/>
            <person name="Uohara A."/>
            <person name="Ohji S."/>
            <person name="Ichikawa N."/>
        </authorList>
    </citation>
    <scope>NUCLEOTIDE SEQUENCE [LARGE SCALE GENOMIC DNA]</scope>
    <source>
        <strain evidence="2 3">NBRC 108950</strain>
    </source>
</reference>
<evidence type="ECO:0000313" key="3">
    <source>
        <dbReference type="Proteomes" id="UP000321058"/>
    </source>
</evidence>
<proteinExistence type="predicted"/>
<protein>
    <submittedName>
        <fullName evidence="2">Uncharacterized protein</fullName>
    </submittedName>
</protein>
<dbReference type="EMBL" id="BKAJ01000158">
    <property type="protein sequence ID" value="GEP60318.1"/>
    <property type="molecule type" value="Genomic_DNA"/>
</dbReference>
<keyword evidence="1" id="KW-0812">Transmembrane</keyword>
<sequence>MRLSFSEVLSESFGHFFANIRLFFDLVTIPWIISIAIRVIGGLLAIDSPLGALIEKAIDVVPTTMFVVAWQRLVLLGPHRIERLPGTGWSPRETAWLGHLLKVAGMTFLLMAIFMLTIGPMDPRALQAGAAIDPDVARRYALAGPLAFGFIVSLLLALRVSWGLAATAVDVPFSPRFSWVHSRGNAWPIIGALFVVYFGGAFVTAVAMLLTHGIMRGVLRADDAAAVVSWTVAILMAYGVMAITATVQAVIFRRLLAWREGVGLPAVSDS</sequence>
<keyword evidence="3" id="KW-1185">Reference proteome</keyword>
<evidence type="ECO:0000313" key="2">
    <source>
        <dbReference type="EMBL" id="GEP60318.1"/>
    </source>
</evidence>
<dbReference type="Proteomes" id="UP000321058">
    <property type="component" value="Unassembled WGS sequence"/>
</dbReference>
<comment type="caution">
    <text evidence="2">The sequence shown here is derived from an EMBL/GenBank/DDBJ whole genome shotgun (WGS) entry which is preliminary data.</text>
</comment>
<dbReference type="RefSeq" id="WP_147155667.1">
    <property type="nucleotide sequence ID" value="NZ_BKAJ01000158.1"/>
</dbReference>
<name>A0A512NN07_9HYPH</name>
<feature type="transmembrane region" description="Helical" evidence="1">
    <location>
        <begin position="20"/>
        <end position="45"/>
    </location>
</feature>
<dbReference type="AlphaFoldDB" id="A0A512NN07"/>
<gene>
    <name evidence="2" type="ORF">RSO01_74840</name>
</gene>
<dbReference type="OrthoDB" id="7374999at2"/>
<organism evidence="2 3">
    <name type="scientific">Reyranella soli</name>
    <dbReference type="NCBI Taxonomy" id="1230389"/>
    <lineage>
        <taxon>Bacteria</taxon>
        <taxon>Pseudomonadati</taxon>
        <taxon>Pseudomonadota</taxon>
        <taxon>Alphaproteobacteria</taxon>
        <taxon>Hyphomicrobiales</taxon>
        <taxon>Reyranellaceae</taxon>
        <taxon>Reyranella</taxon>
    </lineage>
</organism>
<feature type="transmembrane region" description="Helical" evidence="1">
    <location>
        <begin position="140"/>
        <end position="166"/>
    </location>
</feature>
<evidence type="ECO:0000256" key="1">
    <source>
        <dbReference type="SAM" id="Phobius"/>
    </source>
</evidence>
<feature type="transmembrane region" description="Helical" evidence="1">
    <location>
        <begin position="57"/>
        <end position="76"/>
    </location>
</feature>
<keyword evidence="1" id="KW-0472">Membrane</keyword>